<dbReference type="OrthoDB" id="2121326at2759"/>
<reference evidence="5 6" key="1">
    <citation type="submission" date="2025-04" db="UniProtKB">
        <authorList>
            <consortium name="RefSeq"/>
        </authorList>
    </citation>
    <scope>IDENTIFICATION</scope>
    <source>
        <strain evidence="5 6">15112-1751.03</strain>
        <tissue evidence="5 6">Whole Adult</tissue>
    </source>
</reference>
<name>A0A6P8WCB0_DROAB</name>
<protein>
    <submittedName>
        <fullName evidence="5 6">Thioredoxin-T</fullName>
    </submittedName>
</protein>
<gene>
    <name evidence="5 6" type="primary">LOC117565984</name>
</gene>
<feature type="compositionally biased region" description="Low complexity" evidence="2">
    <location>
        <begin position="122"/>
        <end position="131"/>
    </location>
</feature>
<feature type="compositionally biased region" description="Acidic residues" evidence="2">
    <location>
        <begin position="135"/>
        <end position="152"/>
    </location>
</feature>
<evidence type="ECO:0000313" key="5">
    <source>
        <dbReference type="RefSeq" id="XP_034101289.1"/>
    </source>
</evidence>
<dbReference type="RefSeq" id="XP_034101289.1">
    <property type="nucleotide sequence ID" value="XM_034245398.2"/>
</dbReference>
<dbReference type="Proteomes" id="UP000515160">
    <property type="component" value="Chromosome X"/>
</dbReference>
<dbReference type="InterPro" id="IPR036249">
    <property type="entry name" value="Thioredoxin-like_sf"/>
</dbReference>
<dbReference type="PANTHER" id="PTHR46115">
    <property type="entry name" value="THIOREDOXIN-LIKE PROTEIN 1"/>
    <property type="match status" value="1"/>
</dbReference>
<evidence type="ECO:0000313" key="6">
    <source>
        <dbReference type="RefSeq" id="XP_051862734.1"/>
    </source>
</evidence>
<dbReference type="Pfam" id="PF00085">
    <property type="entry name" value="Thioredoxin"/>
    <property type="match status" value="1"/>
</dbReference>
<feature type="domain" description="Thioredoxin" evidence="3">
    <location>
        <begin position="2"/>
        <end position="107"/>
    </location>
</feature>
<evidence type="ECO:0000256" key="1">
    <source>
        <dbReference type="ARBA" id="ARBA00023157"/>
    </source>
</evidence>
<dbReference type="RefSeq" id="XP_051862734.1">
    <property type="nucleotide sequence ID" value="XM_052006774.1"/>
</dbReference>
<dbReference type="GO" id="GO:0015035">
    <property type="term" value="F:protein-disulfide reductase activity"/>
    <property type="evidence" value="ECO:0007669"/>
    <property type="project" value="InterPro"/>
</dbReference>
<dbReference type="InterPro" id="IPR005746">
    <property type="entry name" value="Thioredoxin"/>
</dbReference>
<dbReference type="FunFam" id="3.40.30.10:FF:000245">
    <property type="entry name" value="Thioredoxin"/>
    <property type="match status" value="1"/>
</dbReference>
<dbReference type="GeneID" id="117565984"/>
<sequence length="168" mass="18376">MVHVVQSKEDFEQQLSNAGDKLIVIDFCANWCGPCKLIAPKLEELAAQYAERAVVLKVNVDDNEDITTEYNISSMPTFVFIKSGELLEVFVGGNPDKLCKSMEKHVGDADEPDEQPLAQQVSASSGSAGSGNTMCDDDELDEDDGDLTDDVPMDLPHPTINDERVLEN</sequence>
<dbReference type="SUPFAM" id="SSF52833">
    <property type="entry name" value="Thioredoxin-like"/>
    <property type="match status" value="1"/>
</dbReference>
<feature type="region of interest" description="Disordered" evidence="2">
    <location>
        <begin position="101"/>
        <end position="168"/>
    </location>
</feature>
<dbReference type="Gene3D" id="3.40.30.10">
    <property type="entry name" value="Glutaredoxin"/>
    <property type="match status" value="1"/>
</dbReference>
<dbReference type="InterPro" id="IPR013766">
    <property type="entry name" value="Thioredoxin_domain"/>
</dbReference>
<dbReference type="PRINTS" id="PR00421">
    <property type="entry name" value="THIOREDOXIN"/>
</dbReference>
<dbReference type="AlphaFoldDB" id="A0A6P8WCB0"/>
<accession>A0A6P8WCB0</accession>
<evidence type="ECO:0000256" key="2">
    <source>
        <dbReference type="SAM" id="MobiDB-lite"/>
    </source>
</evidence>
<evidence type="ECO:0000259" key="3">
    <source>
        <dbReference type="PROSITE" id="PS51352"/>
    </source>
</evidence>
<organism evidence="4 5">
    <name type="scientific">Drosophila albomicans</name>
    <name type="common">Fruit fly</name>
    <dbReference type="NCBI Taxonomy" id="7291"/>
    <lineage>
        <taxon>Eukaryota</taxon>
        <taxon>Metazoa</taxon>
        <taxon>Ecdysozoa</taxon>
        <taxon>Arthropoda</taxon>
        <taxon>Hexapoda</taxon>
        <taxon>Insecta</taxon>
        <taxon>Pterygota</taxon>
        <taxon>Neoptera</taxon>
        <taxon>Endopterygota</taxon>
        <taxon>Diptera</taxon>
        <taxon>Brachycera</taxon>
        <taxon>Muscomorpha</taxon>
        <taxon>Ephydroidea</taxon>
        <taxon>Drosophilidae</taxon>
        <taxon>Drosophila</taxon>
    </lineage>
</organism>
<dbReference type="NCBIfam" id="TIGR01068">
    <property type="entry name" value="thioredoxin"/>
    <property type="match status" value="1"/>
</dbReference>
<dbReference type="PROSITE" id="PS51352">
    <property type="entry name" value="THIOREDOXIN_2"/>
    <property type="match status" value="1"/>
</dbReference>
<keyword evidence="4" id="KW-1185">Reference proteome</keyword>
<evidence type="ECO:0000313" key="4">
    <source>
        <dbReference type="Proteomes" id="UP000515160"/>
    </source>
</evidence>
<dbReference type="CDD" id="cd02947">
    <property type="entry name" value="TRX_family"/>
    <property type="match status" value="1"/>
</dbReference>
<keyword evidence="1" id="KW-1015">Disulfide bond</keyword>
<proteinExistence type="predicted"/>